<feature type="non-terminal residue" evidence="1">
    <location>
        <position position="1"/>
    </location>
</feature>
<proteinExistence type="predicted"/>
<protein>
    <submittedName>
        <fullName evidence="1">Uncharacterized protein</fullName>
    </submittedName>
</protein>
<dbReference type="Gene3D" id="1.25.40.20">
    <property type="entry name" value="Ankyrin repeat-containing domain"/>
    <property type="match status" value="1"/>
</dbReference>
<name>A0A3G4ZXT4_9VIRU</name>
<evidence type="ECO:0000313" key="1">
    <source>
        <dbReference type="EMBL" id="AYV79716.1"/>
    </source>
</evidence>
<gene>
    <name evidence="1" type="ORF">Faunusvirus42_1</name>
</gene>
<reference evidence="1" key="1">
    <citation type="submission" date="2018-10" db="EMBL/GenBank/DDBJ databases">
        <title>Hidden diversity of soil giant viruses.</title>
        <authorList>
            <person name="Schulz F."/>
            <person name="Alteio L."/>
            <person name="Goudeau D."/>
            <person name="Ryan E.M."/>
            <person name="Malmstrom R.R."/>
            <person name="Blanchard J."/>
            <person name="Woyke T."/>
        </authorList>
    </citation>
    <scope>NUCLEOTIDE SEQUENCE</scope>
    <source>
        <strain evidence="1">FNV1</strain>
    </source>
</reference>
<accession>A0A3G4ZXT4</accession>
<dbReference type="SUPFAM" id="SSF48403">
    <property type="entry name" value="Ankyrin repeat"/>
    <property type="match status" value="1"/>
</dbReference>
<dbReference type="EMBL" id="MK072173">
    <property type="protein sequence ID" value="AYV79716.1"/>
    <property type="molecule type" value="Genomic_DNA"/>
</dbReference>
<organism evidence="1">
    <name type="scientific">Faunusvirus sp</name>
    <dbReference type="NCBI Taxonomy" id="2487766"/>
    <lineage>
        <taxon>Viruses</taxon>
        <taxon>Varidnaviria</taxon>
        <taxon>Bamfordvirae</taxon>
        <taxon>Nucleocytoviricota</taxon>
        <taxon>Megaviricetes</taxon>
        <taxon>Imitervirales</taxon>
        <taxon>Mimiviridae</taxon>
    </lineage>
</organism>
<sequence>INKYDDFYNAKYLEGTYPLNMLQLACTKRLDQVAIALIDKKCDLTYHNNSGYTALIYAYVYELENVTAHIIDNIADITTRKITCNLSEMMYICDKKNINNVIKMIDRGYDIYCKSIMNMSLFTIAVHQQIEEIVKKLIDMDTDFVSQFNIQYIELVDKQHKFYNDIMKYCVDKRNTIKDTIIATMNDATSTNALYKSFHKTYAVVLVDVICDFILLKL</sequence>
<dbReference type="InterPro" id="IPR036770">
    <property type="entry name" value="Ankyrin_rpt-contain_sf"/>
</dbReference>